<organism evidence="2 3">
    <name type="scientific">Rhinocladiella mackenziei CBS 650.93</name>
    <dbReference type="NCBI Taxonomy" id="1442369"/>
    <lineage>
        <taxon>Eukaryota</taxon>
        <taxon>Fungi</taxon>
        <taxon>Dikarya</taxon>
        <taxon>Ascomycota</taxon>
        <taxon>Pezizomycotina</taxon>
        <taxon>Eurotiomycetes</taxon>
        <taxon>Chaetothyriomycetidae</taxon>
        <taxon>Chaetothyriales</taxon>
        <taxon>Herpotrichiellaceae</taxon>
        <taxon>Rhinocladiella</taxon>
    </lineage>
</organism>
<keyword evidence="1" id="KW-0472">Membrane</keyword>
<dbReference type="OrthoDB" id="6612291at2759"/>
<dbReference type="AlphaFoldDB" id="A0A0D2IT65"/>
<dbReference type="HOGENOM" id="CLU_2868813_0_0_1"/>
<keyword evidence="1" id="KW-1133">Transmembrane helix</keyword>
<evidence type="ECO:0000256" key="1">
    <source>
        <dbReference type="SAM" id="Phobius"/>
    </source>
</evidence>
<name>A0A0D2IT65_9EURO</name>
<keyword evidence="3" id="KW-1185">Reference proteome</keyword>
<dbReference type="VEuPathDB" id="FungiDB:Z518_00313"/>
<dbReference type="EMBL" id="KN847475">
    <property type="protein sequence ID" value="KIX09234.1"/>
    <property type="molecule type" value="Genomic_DNA"/>
</dbReference>
<accession>A0A0D2IT65</accession>
<dbReference type="GeneID" id="25288384"/>
<evidence type="ECO:0000313" key="2">
    <source>
        <dbReference type="EMBL" id="KIX09234.1"/>
    </source>
</evidence>
<feature type="transmembrane region" description="Helical" evidence="1">
    <location>
        <begin position="13"/>
        <end position="38"/>
    </location>
</feature>
<gene>
    <name evidence="2" type="ORF">Z518_00313</name>
</gene>
<proteinExistence type="predicted"/>
<keyword evidence="1" id="KW-0812">Transmembrane</keyword>
<evidence type="ECO:0000313" key="3">
    <source>
        <dbReference type="Proteomes" id="UP000053617"/>
    </source>
</evidence>
<protein>
    <submittedName>
        <fullName evidence="2">Rhinocladiella mackenziei CBS 650.93 unplaced genomic scaffold supercont1.1, whole genome shotgun sequence</fullName>
    </submittedName>
</protein>
<dbReference type="Proteomes" id="UP000053617">
    <property type="component" value="Unassembled WGS sequence"/>
</dbReference>
<sequence>MAFDTKDQWTWKQFAICFMICLGQVAFGYPASIIGVTLTKPSFLTYMNLLDAEGNFTDESNALI</sequence>
<reference evidence="2 3" key="1">
    <citation type="submission" date="2015-01" db="EMBL/GenBank/DDBJ databases">
        <title>The Genome Sequence of Rhinocladiella mackenzie CBS 650.93.</title>
        <authorList>
            <consortium name="The Broad Institute Genomics Platform"/>
            <person name="Cuomo C."/>
            <person name="de Hoog S."/>
            <person name="Gorbushina A."/>
            <person name="Stielow B."/>
            <person name="Teixiera M."/>
            <person name="Abouelleil A."/>
            <person name="Chapman S.B."/>
            <person name="Priest M."/>
            <person name="Young S.K."/>
            <person name="Wortman J."/>
            <person name="Nusbaum C."/>
            <person name="Birren B."/>
        </authorList>
    </citation>
    <scope>NUCLEOTIDE SEQUENCE [LARGE SCALE GENOMIC DNA]</scope>
    <source>
        <strain evidence="2 3">CBS 650.93</strain>
    </source>
</reference>
<dbReference type="RefSeq" id="XP_013276370.1">
    <property type="nucleotide sequence ID" value="XM_013420916.1"/>
</dbReference>